<dbReference type="PANTHER" id="PTHR47099">
    <property type="entry name" value="METHYLCOBAMIDE:COM METHYLTRANSFERASE MTBA"/>
    <property type="match status" value="1"/>
</dbReference>
<dbReference type="AlphaFoldDB" id="X0UH13"/>
<dbReference type="EMBL" id="BARS01014984">
    <property type="protein sequence ID" value="GAF98596.1"/>
    <property type="molecule type" value="Genomic_DNA"/>
</dbReference>
<dbReference type="Pfam" id="PF01208">
    <property type="entry name" value="URO-D"/>
    <property type="match status" value="1"/>
</dbReference>
<comment type="caution">
    <text evidence="2">The sequence shown here is derived from an EMBL/GenBank/DDBJ whole genome shotgun (WGS) entry which is preliminary data.</text>
</comment>
<dbReference type="InterPro" id="IPR000257">
    <property type="entry name" value="Uroporphyrinogen_deCOase"/>
</dbReference>
<dbReference type="InterPro" id="IPR052024">
    <property type="entry name" value="Methanogen_methyltrans"/>
</dbReference>
<dbReference type="InterPro" id="IPR038071">
    <property type="entry name" value="UROD/MetE-like_sf"/>
</dbReference>
<protein>
    <recommendedName>
        <fullName evidence="1">Uroporphyrinogen decarboxylase (URO-D) domain-containing protein</fullName>
    </recommendedName>
</protein>
<dbReference type="PANTHER" id="PTHR47099:SF1">
    <property type="entry name" value="METHYLCOBAMIDE:COM METHYLTRANSFERASE MTBA"/>
    <property type="match status" value="1"/>
</dbReference>
<dbReference type="GO" id="GO:0004853">
    <property type="term" value="F:uroporphyrinogen decarboxylase activity"/>
    <property type="evidence" value="ECO:0007669"/>
    <property type="project" value="InterPro"/>
</dbReference>
<dbReference type="Gene3D" id="3.20.20.210">
    <property type="match status" value="1"/>
</dbReference>
<evidence type="ECO:0000313" key="2">
    <source>
        <dbReference type="EMBL" id="GAF98596.1"/>
    </source>
</evidence>
<reference evidence="2" key="1">
    <citation type="journal article" date="2014" name="Front. Microbiol.">
        <title>High frequency of phylogenetically diverse reductive dehalogenase-homologous genes in deep subseafloor sedimentary metagenomes.</title>
        <authorList>
            <person name="Kawai M."/>
            <person name="Futagami T."/>
            <person name="Toyoda A."/>
            <person name="Takaki Y."/>
            <person name="Nishi S."/>
            <person name="Hori S."/>
            <person name="Arai W."/>
            <person name="Tsubouchi T."/>
            <person name="Morono Y."/>
            <person name="Uchiyama I."/>
            <person name="Ito T."/>
            <person name="Fujiyama A."/>
            <person name="Inagaki F."/>
            <person name="Takami H."/>
        </authorList>
    </citation>
    <scope>NUCLEOTIDE SEQUENCE</scope>
    <source>
        <strain evidence="2">Expedition CK06-06</strain>
    </source>
</reference>
<sequence>RMNKLQTLAQNRAFIPLLGLAALPYYNQAHPDQRNYTSEEITKDGKLHCDLMEWVTHLSNSAAALTIMDLTVEHEAFLRANGLSAPISYNSPNPEIKWTLAQAKGIKTEDLTEEMIKELVIPDPYEHGRMPEFLKAVRLMSERVDKSKPKVAYVMGPFTLVAKLIGEFQTMNMMTDSDETKVVDRLLEKAQETIERYVLSLIKEGADIIVILDPSSEYALHVSIEDGKPSQFEKYIVEPANSLARVINQKGRLAIMHSCTRKMYEPAEAVLPLLAEMNVQCHSIAANVS</sequence>
<organism evidence="2">
    <name type="scientific">marine sediment metagenome</name>
    <dbReference type="NCBI Taxonomy" id="412755"/>
    <lineage>
        <taxon>unclassified sequences</taxon>
        <taxon>metagenomes</taxon>
        <taxon>ecological metagenomes</taxon>
    </lineage>
</organism>
<dbReference type="GO" id="GO:0006779">
    <property type="term" value="P:porphyrin-containing compound biosynthetic process"/>
    <property type="evidence" value="ECO:0007669"/>
    <property type="project" value="InterPro"/>
</dbReference>
<accession>X0UH13</accession>
<feature type="non-terminal residue" evidence="2">
    <location>
        <position position="1"/>
    </location>
</feature>
<evidence type="ECO:0000259" key="1">
    <source>
        <dbReference type="Pfam" id="PF01208"/>
    </source>
</evidence>
<dbReference type="SUPFAM" id="SSF51726">
    <property type="entry name" value="UROD/MetE-like"/>
    <property type="match status" value="1"/>
</dbReference>
<name>X0UH13_9ZZZZ</name>
<proteinExistence type="predicted"/>
<feature type="non-terminal residue" evidence="2">
    <location>
        <position position="289"/>
    </location>
</feature>
<feature type="domain" description="Uroporphyrinogen decarboxylase (URO-D)" evidence="1">
    <location>
        <begin position="111"/>
        <end position="287"/>
    </location>
</feature>
<gene>
    <name evidence="2" type="ORF">S01H1_24880</name>
</gene>